<dbReference type="InterPro" id="IPR027417">
    <property type="entry name" value="P-loop_NTPase"/>
</dbReference>
<keyword evidence="3" id="KW-1185">Reference proteome</keyword>
<name>A0ABN8KE98_9HYPH</name>
<dbReference type="SUPFAM" id="SSF52540">
    <property type="entry name" value="P-loop containing nucleoside triphosphate hydrolases"/>
    <property type="match status" value="1"/>
</dbReference>
<evidence type="ECO:0000313" key="2">
    <source>
        <dbReference type="EMBL" id="CAH2408001.1"/>
    </source>
</evidence>
<proteinExistence type="predicted"/>
<dbReference type="EMBL" id="CAKXZS010000089">
    <property type="protein sequence ID" value="CAH2408001.1"/>
    <property type="molecule type" value="Genomic_DNA"/>
</dbReference>
<reference evidence="2" key="1">
    <citation type="submission" date="2022-03" db="EMBL/GenBank/DDBJ databases">
        <authorList>
            <person name="Brunel B."/>
        </authorList>
    </citation>
    <scope>NUCLEOTIDE SEQUENCE</scope>
    <source>
        <strain evidence="2">STM4922sample</strain>
    </source>
</reference>
<comment type="caution">
    <text evidence="2">The sequence shown here is derived from an EMBL/GenBank/DDBJ whole genome shotgun (WGS) entry which is preliminary data.</text>
</comment>
<organism evidence="2 3">
    <name type="scientific">Mesorhizobium ventifaucium</name>
    <dbReference type="NCBI Taxonomy" id="666020"/>
    <lineage>
        <taxon>Bacteria</taxon>
        <taxon>Pseudomonadati</taxon>
        <taxon>Pseudomonadota</taxon>
        <taxon>Alphaproteobacteria</taxon>
        <taxon>Hyphomicrobiales</taxon>
        <taxon>Phyllobacteriaceae</taxon>
        <taxon>Mesorhizobium</taxon>
    </lineage>
</organism>
<evidence type="ECO:0000313" key="3">
    <source>
        <dbReference type="Proteomes" id="UP001152604"/>
    </source>
</evidence>
<dbReference type="RefSeq" id="WP_254028144.1">
    <property type="nucleotide sequence ID" value="NZ_CAKXZS010000089.1"/>
</dbReference>
<accession>A0ABN8KE98</accession>
<protein>
    <submittedName>
        <fullName evidence="2">DNA primase</fullName>
    </submittedName>
</protein>
<dbReference type="Pfam" id="PF13481">
    <property type="entry name" value="AAA_25"/>
    <property type="match status" value="1"/>
</dbReference>
<dbReference type="Proteomes" id="UP001152604">
    <property type="component" value="Unassembled WGS sequence"/>
</dbReference>
<gene>
    <name evidence="2" type="ORF">MES4922_90008</name>
</gene>
<dbReference type="Gene3D" id="3.40.50.300">
    <property type="entry name" value="P-loop containing nucleotide triphosphate hydrolases"/>
    <property type="match status" value="1"/>
</dbReference>
<evidence type="ECO:0000256" key="1">
    <source>
        <dbReference type="SAM" id="MobiDB-lite"/>
    </source>
</evidence>
<feature type="region of interest" description="Disordered" evidence="1">
    <location>
        <begin position="446"/>
        <end position="471"/>
    </location>
</feature>
<feature type="region of interest" description="Disordered" evidence="1">
    <location>
        <begin position="62"/>
        <end position="101"/>
    </location>
</feature>
<feature type="compositionally biased region" description="Basic and acidic residues" evidence="1">
    <location>
        <begin position="457"/>
        <end position="471"/>
    </location>
</feature>
<sequence>MIAPLQIDIDAATELVTKRGGGTIRIDPEGGVCVFNYPGGAIKKLRFNTRWRNGIETAVEHAEHETVAPENFRASPSKDASDLPRPSPKAANDNREQKWPGIVSSGDLVRGFVPPDYHLEGIAQAGFLYSTTAMTGTGKTAVLLLLAAHTALGKPISDREVRKGRVVYFAGENPDDVTMRWIAMAHHMRFDPDAMDVHFIKGTFSISKMFARIKQEVTKLGGAELVVVDTSAAYFQGQEENSNTELGRHARDLRTLTTLPGSPCVLVACHPVKAADASNLLPRGGGAFIAELDGNLVLTKGDAGSIRLHWQGKHRGPDFEPLHFDLKTVTAPALIDSKGRDVPTVMASAVSTGETVKRGIDARKDEDEVLLLIETDGDKSLQTMAEILGWKEGDGSPHKRRVQTATDKLKRLKLVTHTGRKWGLTSIGQTAAVDARAERFKAEQAATAASNLVAKSGRSEPYRAPYDDHDE</sequence>